<evidence type="ECO:0000259" key="2">
    <source>
        <dbReference type="Pfam" id="PF26584"/>
    </source>
</evidence>
<keyword evidence="1" id="KW-0472">Membrane</keyword>
<dbReference type="InterPro" id="IPR059003">
    <property type="entry name" value="At1g61900_C"/>
</dbReference>
<evidence type="ECO:0000313" key="4">
    <source>
        <dbReference type="Proteomes" id="UP001154282"/>
    </source>
</evidence>
<feature type="domain" description="At1g61900-like C-terminal" evidence="2">
    <location>
        <begin position="83"/>
        <end position="129"/>
    </location>
</feature>
<dbReference type="PANTHER" id="PTHR33831">
    <property type="entry name" value="GPI-ANCHORED PROTEIN"/>
    <property type="match status" value="1"/>
</dbReference>
<evidence type="ECO:0000256" key="1">
    <source>
        <dbReference type="SAM" id="Phobius"/>
    </source>
</evidence>
<dbReference type="AlphaFoldDB" id="A0AAV0MF75"/>
<keyword evidence="1" id="KW-0812">Transmembrane</keyword>
<protein>
    <recommendedName>
        <fullName evidence="2">At1g61900-like C-terminal domain-containing protein</fullName>
    </recommendedName>
</protein>
<dbReference type="GO" id="GO:0005886">
    <property type="term" value="C:plasma membrane"/>
    <property type="evidence" value="ECO:0007669"/>
    <property type="project" value="TreeGrafter"/>
</dbReference>
<organism evidence="3 4">
    <name type="scientific">Linum tenue</name>
    <dbReference type="NCBI Taxonomy" id="586396"/>
    <lineage>
        <taxon>Eukaryota</taxon>
        <taxon>Viridiplantae</taxon>
        <taxon>Streptophyta</taxon>
        <taxon>Embryophyta</taxon>
        <taxon>Tracheophyta</taxon>
        <taxon>Spermatophyta</taxon>
        <taxon>Magnoliopsida</taxon>
        <taxon>eudicotyledons</taxon>
        <taxon>Gunneridae</taxon>
        <taxon>Pentapetalae</taxon>
        <taxon>rosids</taxon>
        <taxon>fabids</taxon>
        <taxon>Malpighiales</taxon>
        <taxon>Linaceae</taxon>
        <taxon>Linum</taxon>
    </lineage>
</organism>
<reference evidence="3" key="1">
    <citation type="submission" date="2022-08" db="EMBL/GenBank/DDBJ databases">
        <authorList>
            <person name="Gutierrez-Valencia J."/>
        </authorList>
    </citation>
    <scope>NUCLEOTIDE SEQUENCE</scope>
</reference>
<gene>
    <name evidence="3" type="ORF">LITE_LOCUS28547</name>
</gene>
<evidence type="ECO:0000313" key="3">
    <source>
        <dbReference type="EMBL" id="CAI0445407.1"/>
    </source>
</evidence>
<keyword evidence="4" id="KW-1185">Reference proteome</keyword>
<comment type="caution">
    <text evidence="3">The sequence shown here is derived from an EMBL/GenBank/DDBJ whole genome shotgun (WGS) entry which is preliminary data.</text>
</comment>
<dbReference type="InterPro" id="IPR040336">
    <property type="entry name" value="At1g61900-like"/>
</dbReference>
<dbReference type="EMBL" id="CAMGYJ010000007">
    <property type="protein sequence ID" value="CAI0445407.1"/>
    <property type="molecule type" value="Genomic_DNA"/>
</dbReference>
<keyword evidence="1" id="KW-1133">Transmembrane helix</keyword>
<feature type="transmembrane region" description="Helical" evidence="1">
    <location>
        <begin position="34"/>
        <end position="60"/>
    </location>
</feature>
<dbReference type="Pfam" id="PF26584">
    <property type="entry name" value="At1g61900"/>
    <property type="match status" value="1"/>
</dbReference>
<name>A0AAV0MF75_9ROSI</name>
<dbReference type="PANTHER" id="PTHR33831:SF5">
    <property type="entry name" value="OS07G0102300 PROTEIN"/>
    <property type="match status" value="1"/>
</dbReference>
<accession>A0AAV0MF75</accession>
<feature type="non-terminal residue" evidence="3">
    <location>
        <position position="1"/>
    </location>
</feature>
<sequence length="135" mass="15751">LLSQKTQFHDYQVWIRSYSVNHHLLPSKFGPTPFFLTCCFLVLAYLPGECALNFTVLRWLASKMDSSRAKEVLRGLTNCKVNKVCPLVFPDMKHVTKECSNTMRNQTECRQAMESYVSHLQKQSLITKFKYQRLL</sequence>
<dbReference type="Proteomes" id="UP001154282">
    <property type="component" value="Unassembled WGS sequence"/>
</dbReference>
<proteinExistence type="predicted"/>